<sequence>MMRLSFSAYKQVQSISFPTANTLINMDQFIISRPNRVVVVMGATGTGKTRLSIDLANRFDGEIINSDKIQVYKGLDVVTNKITDEETRGIPHHLLGIVDPNAHFSAQEFVHRATTASKSITGRAKLPIIAGGSNSFIKALVNENAEFRSKFECCFLWVDVSVPVLHSAVSDRVDKMVRAGLVDETREFYEPRGDYSKGIRRAIGVPEMDELFRNEGLVDDETRKKLLEECIDRIKVNTRSLASRQVKNILRLEQELRPCRVHRLNATEMFLTRGKEEADEAWEKLVAGPGTSIVGRFLCEDYKRVGFVPAKSNLGAAATAVTTASYY</sequence>
<dbReference type="FunFam" id="1.10.287.890:FF:000002">
    <property type="entry name" value="Adenylate isopentenyltransferase 5, chloroplastic"/>
    <property type="match status" value="1"/>
</dbReference>
<dbReference type="Gene3D" id="1.10.287.890">
    <property type="entry name" value="Crystal structure of tRNA isopentenylpyrophosphate transferase (bh2366) domain"/>
    <property type="match status" value="1"/>
</dbReference>
<comment type="catalytic activity">
    <reaction evidence="7">
        <text>dimethylallyl diphosphate + ATP = N(6)-(dimethylallyl)adenosine 5'-triphosphate + diphosphate</text>
        <dbReference type="Rhea" id="RHEA:36331"/>
        <dbReference type="ChEBI" id="CHEBI:30616"/>
        <dbReference type="ChEBI" id="CHEBI:33019"/>
        <dbReference type="ChEBI" id="CHEBI:57623"/>
        <dbReference type="ChEBI" id="CHEBI:73532"/>
        <dbReference type="EC" id="2.5.1.112"/>
    </reaction>
</comment>
<gene>
    <name evidence="11" type="ORF">CASFOL_005333</name>
</gene>
<comment type="catalytic activity">
    <reaction evidence="8">
        <text>dimethylallyl diphosphate + ADP = N(6)-(dimethylallyl)adenosine 5'-diphosphate + diphosphate</text>
        <dbReference type="Rhea" id="RHEA:36327"/>
        <dbReference type="ChEBI" id="CHEBI:33019"/>
        <dbReference type="ChEBI" id="CHEBI:57623"/>
        <dbReference type="ChEBI" id="CHEBI:73533"/>
        <dbReference type="ChEBI" id="CHEBI:456216"/>
        <dbReference type="EC" id="2.5.1.112"/>
    </reaction>
</comment>
<dbReference type="GO" id="GO:0052622">
    <property type="term" value="F:ATP/ADP dimethylallyltransferase activity"/>
    <property type="evidence" value="ECO:0007669"/>
    <property type="project" value="UniProtKB-EC"/>
</dbReference>
<evidence type="ECO:0000256" key="7">
    <source>
        <dbReference type="ARBA" id="ARBA00051744"/>
    </source>
</evidence>
<evidence type="ECO:0000256" key="10">
    <source>
        <dbReference type="ARBA" id="ARBA00066838"/>
    </source>
</evidence>
<evidence type="ECO:0000313" key="11">
    <source>
        <dbReference type="EMBL" id="KAL3648930.1"/>
    </source>
</evidence>
<name>A0ABD3E349_9LAMI</name>
<reference evidence="12" key="1">
    <citation type="journal article" date="2024" name="IScience">
        <title>Strigolactones Initiate the Formation of Haustorium-like Structures in Castilleja.</title>
        <authorList>
            <person name="Buerger M."/>
            <person name="Peterson D."/>
            <person name="Chory J."/>
        </authorList>
    </citation>
    <scope>NUCLEOTIDE SEQUENCE [LARGE SCALE GENOMIC DNA]</scope>
</reference>
<evidence type="ECO:0000256" key="3">
    <source>
        <dbReference type="ARBA" id="ARBA00022712"/>
    </source>
</evidence>
<dbReference type="GO" id="GO:0009824">
    <property type="term" value="F:AMP dimethylallyltransferase activity"/>
    <property type="evidence" value="ECO:0007669"/>
    <property type="project" value="UniProtKB-ARBA"/>
</dbReference>
<dbReference type="PANTHER" id="PTHR11088">
    <property type="entry name" value="TRNA DIMETHYLALLYLTRANSFERASE"/>
    <property type="match status" value="1"/>
</dbReference>
<comment type="caution">
    <text evidence="11">The sequence shown here is derived from an EMBL/GenBank/DDBJ whole genome shotgun (WGS) entry which is preliminary data.</text>
</comment>
<dbReference type="Proteomes" id="UP001632038">
    <property type="component" value="Unassembled WGS sequence"/>
</dbReference>
<organism evidence="11 12">
    <name type="scientific">Castilleja foliolosa</name>
    <dbReference type="NCBI Taxonomy" id="1961234"/>
    <lineage>
        <taxon>Eukaryota</taxon>
        <taxon>Viridiplantae</taxon>
        <taxon>Streptophyta</taxon>
        <taxon>Embryophyta</taxon>
        <taxon>Tracheophyta</taxon>
        <taxon>Spermatophyta</taxon>
        <taxon>Magnoliopsida</taxon>
        <taxon>eudicotyledons</taxon>
        <taxon>Gunneridae</taxon>
        <taxon>Pentapetalae</taxon>
        <taxon>asterids</taxon>
        <taxon>lamiids</taxon>
        <taxon>Lamiales</taxon>
        <taxon>Orobanchaceae</taxon>
        <taxon>Pedicularideae</taxon>
        <taxon>Castillejinae</taxon>
        <taxon>Castilleja</taxon>
    </lineage>
</organism>
<dbReference type="EC" id="2.5.1.112" evidence="10"/>
<dbReference type="InterPro" id="IPR039657">
    <property type="entry name" value="Dimethylallyltransferase"/>
</dbReference>
<dbReference type="Gene3D" id="3.40.50.300">
    <property type="entry name" value="P-loop containing nucleotide triphosphate hydrolases"/>
    <property type="match status" value="1"/>
</dbReference>
<dbReference type="PANTHER" id="PTHR11088:SF74">
    <property type="entry name" value="ADENYLATE ISOPENTENYLTRANSFERASE 5, CHLOROPLASTIC"/>
    <property type="match status" value="1"/>
</dbReference>
<keyword evidence="3" id="KW-0203">Cytokinin biosynthesis</keyword>
<evidence type="ECO:0000256" key="1">
    <source>
        <dbReference type="ARBA" id="ARBA00005842"/>
    </source>
</evidence>
<comment type="similarity">
    <text evidence="1">Belongs to the IPP transferase family.</text>
</comment>
<keyword evidence="4" id="KW-0547">Nucleotide-binding</keyword>
<evidence type="ECO:0000256" key="9">
    <source>
        <dbReference type="ARBA" id="ARBA00055191"/>
    </source>
</evidence>
<keyword evidence="5" id="KW-0067">ATP-binding</keyword>
<evidence type="ECO:0000256" key="2">
    <source>
        <dbReference type="ARBA" id="ARBA00022679"/>
    </source>
</evidence>
<dbReference type="GO" id="GO:0009691">
    <property type="term" value="P:cytokinin biosynthetic process"/>
    <property type="evidence" value="ECO:0007669"/>
    <property type="project" value="UniProtKB-KW"/>
</dbReference>
<evidence type="ECO:0000313" key="12">
    <source>
        <dbReference type="Proteomes" id="UP001632038"/>
    </source>
</evidence>
<keyword evidence="6" id="KW-0809">Transit peptide</keyword>
<evidence type="ECO:0000256" key="8">
    <source>
        <dbReference type="ARBA" id="ARBA00052386"/>
    </source>
</evidence>
<keyword evidence="12" id="KW-1185">Reference proteome</keyword>
<accession>A0ABD3E349</accession>
<dbReference type="GO" id="GO:0005524">
    <property type="term" value="F:ATP binding"/>
    <property type="evidence" value="ECO:0007669"/>
    <property type="project" value="UniProtKB-KW"/>
</dbReference>
<evidence type="ECO:0000256" key="5">
    <source>
        <dbReference type="ARBA" id="ARBA00022840"/>
    </source>
</evidence>
<dbReference type="InterPro" id="IPR027417">
    <property type="entry name" value="P-loop_NTPase"/>
</dbReference>
<dbReference type="EMBL" id="JAVIJP010000007">
    <property type="protein sequence ID" value="KAL3648930.1"/>
    <property type="molecule type" value="Genomic_DNA"/>
</dbReference>
<evidence type="ECO:0000256" key="4">
    <source>
        <dbReference type="ARBA" id="ARBA00022741"/>
    </source>
</evidence>
<evidence type="ECO:0000256" key="6">
    <source>
        <dbReference type="ARBA" id="ARBA00022946"/>
    </source>
</evidence>
<dbReference type="GO" id="GO:0005737">
    <property type="term" value="C:cytoplasm"/>
    <property type="evidence" value="ECO:0007669"/>
    <property type="project" value="UniProtKB-ARBA"/>
</dbReference>
<proteinExistence type="inferred from homology"/>
<dbReference type="AlphaFoldDB" id="A0ABD3E349"/>
<dbReference type="Pfam" id="PF01715">
    <property type="entry name" value="IPPT"/>
    <property type="match status" value="1"/>
</dbReference>
<keyword evidence="2" id="KW-0808">Transferase</keyword>
<comment type="function">
    <text evidence="9">Involved in cytokinin biosynthesis. Catalyzes the transfer of an isopentenyl group from dimethylallyl diphosphate (DMAPP) to ATP and ADP.</text>
</comment>
<protein>
    <recommendedName>
        <fullName evidence="10">adenylate dimethylallyltransferase (ADP/ATP-dependent)</fullName>
        <ecNumber evidence="10">2.5.1.112</ecNumber>
    </recommendedName>
</protein>
<dbReference type="SUPFAM" id="SSF52540">
    <property type="entry name" value="P-loop containing nucleoside triphosphate hydrolases"/>
    <property type="match status" value="1"/>
</dbReference>